<name>A0ABV1TQG3_9ACTN</name>
<evidence type="ECO:0000313" key="2">
    <source>
        <dbReference type="Proteomes" id="UP001490365"/>
    </source>
</evidence>
<dbReference type="Pfam" id="PF06821">
    <property type="entry name" value="Ser_hydrolase"/>
    <property type="match status" value="1"/>
</dbReference>
<sequence length="181" mass="18827">MVAYVIIPGIDGSDDRHWQSRWERAWGDAAVRIAPRSWTRPELRDWVGAVQAAHDAAAARGGRVVLVAHSLGCWAAAEWLAQARPGRVPAFLAAPPDPRGPAFPAAAAPTFVELTARPLSGPALVVASDDDPYGDATASAALAAGWGARRHSAGAHGHLNSASGLGDWPAGRELLDSLVGP</sequence>
<keyword evidence="1" id="KW-0378">Hydrolase</keyword>
<dbReference type="RefSeq" id="WP_351960587.1">
    <property type="nucleotide sequence ID" value="NZ_JBEOZM010000021.1"/>
</dbReference>
<dbReference type="EMBL" id="JBEOZM010000021">
    <property type="protein sequence ID" value="MER6272265.1"/>
    <property type="molecule type" value="Genomic_DNA"/>
</dbReference>
<keyword evidence="2" id="KW-1185">Reference proteome</keyword>
<protein>
    <submittedName>
        <fullName evidence="1">Alpha/beta hydrolase</fullName>
    </submittedName>
</protein>
<comment type="caution">
    <text evidence="1">The sequence shown here is derived from an EMBL/GenBank/DDBJ whole genome shotgun (WGS) entry which is preliminary data.</text>
</comment>
<dbReference type="InterPro" id="IPR010662">
    <property type="entry name" value="RBBP9/YdeN"/>
</dbReference>
<gene>
    <name evidence="1" type="ORF">ABT211_34030</name>
</gene>
<dbReference type="Gene3D" id="3.40.50.1820">
    <property type="entry name" value="alpha/beta hydrolase"/>
    <property type="match status" value="1"/>
</dbReference>
<dbReference type="SUPFAM" id="SSF53474">
    <property type="entry name" value="alpha/beta-Hydrolases"/>
    <property type="match status" value="1"/>
</dbReference>
<reference evidence="1 2" key="1">
    <citation type="submission" date="2024-06" db="EMBL/GenBank/DDBJ databases">
        <title>The Natural Products Discovery Center: Release of the First 8490 Sequenced Strains for Exploring Actinobacteria Biosynthetic Diversity.</title>
        <authorList>
            <person name="Kalkreuter E."/>
            <person name="Kautsar S.A."/>
            <person name="Yang D."/>
            <person name="Bader C.D."/>
            <person name="Teijaro C.N."/>
            <person name="Fluegel L."/>
            <person name="Davis C.M."/>
            <person name="Simpson J.R."/>
            <person name="Lauterbach L."/>
            <person name="Steele A.D."/>
            <person name="Gui C."/>
            <person name="Meng S."/>
            <person name="Li G."/>
            <person name="Viehrig K."/>
            <person name="Ye F."/>
            <person name="Su P."/>
            <person name="Kiefer A.F."/>
            <person name="Nichols A."/>
            <person name="Cepeda A.J."/>
            <person name="Yan W."/>
            <person name="Fan B."/>
            <person name="Jiang Y."/>
            <person name="Adhikari A."/>
            <person name="Zheng C.-J."/>
            <person name="Schuster L."/>
            <person name="Cowan T.M."/>
            <person name="Smanski M.J."/>
            <person name="Chevrette M.G."/>
            <person name="De Carvalho L.P.S."/>
            <person name="Shen B."/>
        </authorList>
    </citation>
    <scope>NUCLEOTIDE SEQUENCE [LARGE SCALE GENOMIC DNA]</scope>
    <source>
        <strain evidence="1 2">NPDC001694</strain>
    </source>
</reference>
<accession>A0ABV1TQG3</accession>
<dbReference type="GO" id="GO:0016787">
    <property type="term" value="F:hydrolase activity"/>
    <property type="evidence" value="ECO:0007669"/>
    <property type="project" value="UniProtKB-KW"/>
</dbReference>
<evidence type="ECO:0000313" key="1">
    <source>
        <dbReference type="EMBL" id="MER6272265.1"/>
    </source>
</evidence>
<dbReference type="Proteomes" id="UP001490365">
    <property type="component" value="Unassembled WGS sequence"/>
</dbReference>
<proteinExistence type="predicted"/>
<organism evidence="1 2">
    <name type="scientific">Streptomyces sp. 900105755</name>
    <dbReference type="NCBI Taxonomy" id="3154389"/>
    <lineage>
        <taxon>Bacteria</taxon>
        <taxon>Bacillati</taxon>
        <taxon>Actinomycetota</taxon>
        <taxon>Actinomycetes</taxon>
        <taxon>Kitasatosporales</taxon>
        <taxon>Streptomycetaceae</taxon>
        <taxon>Streptomyces</taxon>
    </lineage>
</organism>
<dbReference type="InterPro" id="IPR029058">
    <property type="entry name" value="AB_hydrolase_fold"/>
</dbReference>